<feature type="zinc finger region" description="C3H1-type" evidence="12">
    <location>
        <begin position="99"/>
        <end position="126"/>
    </location>
</feature>
<dbReference type="GO" id="GO:0005829">
    <property type="term" value="C:cytosol"/>
    <property type="evidence" value="ECO:0007669"/>
    <property type="project" value="TreeGrafter"/>
</dbReference>
<evidence type="ECO:0000256" key="6">
    <source>
        <dbReference type="ARBA" id="ARBA00022723"/>
    </source>
</evidence>
<organism evidence="16">
    <name type="scientific">Daphnia similis</name>
    <dbReference type="NCBI Taxonomy" id="35528"/>
    <lineage>
        <taxon>Eukaryota</taxon>
        <taxon>Metazoa</taxon>
        <taxon>Ecdysozoa</taxon>
        <taxon>Arthropoda</taxon>
        <taxon>Crustacea</taxon>
        <taxon>Branchiopoda</taxon>
        <taxon>Diplostraca</taxon>
        <taxon>Cladocera</taxon>
        <taxon>Anomopoda</taxon>
        <taxon>Daphniidae</taxon>
        <taxon>Daphnia</taxon>
        <taxon>Daphnia similis group</taxon>
    </lineage>
</organism>
<gene>
    <name evidence="16" type="primary">EOG090X0C5B</name>
</gene>
<dbReference type="PROSITE" id="PS50103">
    <property type="entry name" value="ZF_C3H1"/>
    <property type="match status" value="2"/>
</dbReference>
<evidence type="ECO:0000313" key="17">
    <source>
        <dbReference type="EMBL" id="SVE71907.1"/>
    </source>
</evidence>
<evidence type="ECO:0000256" key="12">
    <source>
        <dbReference type="PROSITE-ProRule" id="PRU00723"/>
    </source>
</evidence>
<keyword evidence="8 12" id="KW-0863">Zinc-finger</keyword>
<evidence type="ECO:0000256" key="11">
    <source>
        <dbReference type="ARBA" id="ARBA00023242"/>
    </source>
</evidence>
<feature type="compositionally biased region" description="Basic and acidic residues" evidence="13">
    <location>
        <begin position="58"/>
        <end position="74"/>
    </location>
</feature>
<dbReference type="InterPro" id="IPR032378">
    <property type="entry name" value="ZC3H15/TMA46_C"/>
</dbReference>
<feature type="region of interest" description="Disordered" evidence="13">
    <location>
        <begin position="261"/>
        <end position="281"/>
    </location>
</feature>
<evidence type="ECO:0000256" key="13">
    <source>
        <dbReference type="SAM" id="MobiDB-lite"/>
    </source>
</evidence>
<feature type="domain" description="C3H1-type" evidence="14">
    <location>
        <begin position="173"/>
        <end position="210"/>
    </location>
</feature>
<keyword evidence="6 12" id="KW-0479">Metal-binding</keyword>
<evidence type="ECO:0000313" key="18">
    <source>
        <dbReference type="EMBL" id="SVE72532.1"/>
    </source>
</evidence>
<feature type="compositionally biased region" description="Acidic residues" evidence="13">
    <location>
        <begin position="301"/>
        <end position="324"/>
    </location>
</feature>
<dbReference type="Gene3D" id="4.10.1000.10">
    <property type="entry name" value="Zinc finger, CCCH-type"/>
    <property type="match status" value="1"/>
</dbReference>
<dbReference type="Pfam" id="PF16543">
    <property type="entry name" value="DFRP_C"/>
    <property type="match status" value="1"/>
</dbReference>
<evidence type="ECO:0000313" key="16">
    <source>
        <dbReference type="EMBL" id="SVE71275.1"/>
    </source>
</evidence>
<dbReference type="EMBL" id="LR002288">
    <property type="protein sequence ID" value="SVE71907.1"/>
    <property type="molecule type" value="mRNA"/>
</dbReference>
<keyword evidence="5" id="KW-0963">Cytoplasm</keyword>
<feature type="region of interest" description="Disordered" evidence="13">
    <location>
        <begin position="297"/>
        <end position="324"/>
    </location>
</feature>
<dbReference type="SMART" id="SM00356">
    <property type="entry name" value="ZnF_C3H1"/>
    <property type="match status" value="2"/>
</dbReference>
<dbReference type="PANTHER" id="PTHR12681:SF0">
    <property type="entry name" value="ZINC FINGER CCCH DOMAIN-CONTAINING PROTEIN 15"/>
    <property type="match status" value="1"/>
</dbReference>
<keyword evidence="11" id="KW-0539">Nucleus</keyword>
<dbReference type="GO" id="GO:0005634">
    <property type="term" value="C:nucleus"/>
    <property type="evidence" value="ECO:0007669"/>
    <property type="project" value="UniProtKB-SubCell"/>
</dbReference>
<accession>A0A4Y7LUJ3</accession>
<feature type="compositionally biased region" description="Basic and acidic residues" evidence="13">
    <location>
        <begin position="262"/>
        <end position="274"/>
    </location>
</feature>
<proteinExistence type="evidence at transcript level"/>
<evidence type="ECO:0000256" key="5">
    <source>
        <dbReference type="ARBA" id="ARBA00022490"/>
    </source>
</evidence>
<dbReference type="GO" id="GO:0002181">
    <property type="term" value="P:cytoplasmic translation"/>
    <property type="evidence" value="ECO:0007669"/>
    <property type="project" value="TreeGrafter"/>
</dbReference>
<evidence type="ECO:0000256" key="2">
    <source>
        <dbReference type="ARBA" id="ARBA00004496"/>
    </source>
</evidence>
<dbReference type="GO" id="GO:0008270">
    <property type="term" value="F:zinc ion binding"/>
    <property type="evidence" value="ECO:0007669"/>
    <property type="project" value="UniProtKB-KW"/>
</dbReference>
<dbReference type="EMBL" id="LR001029">
    <property type="protein sequence ID" value="SVE70648.1"/>
    <property type="molecule type" value="mRNA"/>
</dbReference>
<dbReference type="AlphaFoldDB" id="A0A4Y7LUJ3"/>
<keyword evidence="10" id="KW-0175">Coiled coil</keyword>
<evidence type="ECO:0000256" key="8">
    <source>
        <dbReference type="ARBA" id="ARBA00022771"/>
    </source>
</evidence>
<evidence type="ECO:0000256" key="4">
    <source>
        <dbReference type="ARBA" id="ARBA00015073"/>
    </source>
</evidence>
<keyword evidence="9 12" id="KW-0862">Zinc</keyword>
<keyword evidence="7" id="KW-0677">Repeat</keyword>
<dbReference type="EMBL" id="LR001656">
    <property type="protein sequence ID" value="SVE71275.1"/>
    <property type="molecule type" value="mRNA"/>
</dbReference>
<evidence type="ECO:0000313" key="15">
    <source>
        <dbReference type="EMBL" id="SVE70648.1"/>
    </source>
</evidence>
<feature type="region of interest" description="Disordered" evidence="13">
    <location>
        <begin position="52"/>
        <end position="74"/>
    </location>
</feature>
<feature type="domain" description="C3H1-type" evidence="14">
    <location>
        <begin position="99"/>
        <end position="126"/>
    </location>
</feature>
<evidence type="ECO:0000256" key="7">
    <source>
        <dbReference type="ARBA" id="ARBA00022737"/>
    </source>
</evidence>
<evidence type="ECO:0000256" key="9">
    <source>
        <dbReference type="ARBA" id="ARBA00022833"/>
    </source>
</evidence>
<dbReference type="EMBL" id="LR002913">
    <property type="protein sequence ID" value="SVE72532.1"/>
    <property type="molecule type" value="mRNA"/>
</dbReference>
<sequence>MGPKTNSGASKAKVENKKKEKIIEDKTFGLKNKKGGKNQKFIAQVQQQVKHGGSAAAKKLEDEKRLQKEKKEAELKAQKEMQDLFKPVQPVQKVEKGADPKSILCAFFKQGTCGKGDRCKFSHDLEIERKAEKRSLYCDVRDEEKEGTNEDWDEEKLKDVIEKKHAEADKKKTKTDIICKHFLDAVEKNKYGWFWQCPSGESCIYRHALPPGFVLKKDKKKEDKKEEISLEDLVEKERAALGPKQTKVTLETFLAWKKRKLREREESSNKENTRKQAAFKAGRSVGISGREMFTFNPDLARDDDMEDGDEAFDTANLPDEEEEGEVQYRELDLNALACVGTDVDGSGTVAPVSREYQLVNVEDSIKNGNAESLDEAAASVPIDENLFADEDDLDDLEDELDELDVND</sequence>
<reference evidence="16" key="1">
    <citation type="submission" date="2018-08" db="EMBL/GenBank/DDBJ databases">
        <authorList>
            <person name="Cornetti L."/>
        </authorList>
    </citation>
    <scope>NUCLEOTIDE SEQUENCE</scope>
    <source>
        <strain evidence="15">CA-CBC-31</strain>
        <strain evidence="16">CA-CBC-34</strain>
        <strain evidence="17">CA-CBC-37</strain>
        <strain evidence="18">CA-CBC-38</strain>
    </source>
</reference>
<name>A0A4Y7LUJ3_9CRUS</name>
<dbReference type="InterPro" id="IPR036855">
    <property type="entry name" value="Znf_CCCH_sf"/>
</dbReference>
<feature type="zinc finger region" description="C3H1-type" evidence="12">
    <location>
        <begin position="173"/>
        <end position="210"/>
    </location>
</feature>
<protein>
    <recommendedName>
        <fullName evidence="4">Zinc finger CCCH domain-containing protein 15</fullName>
    </recommendedName>
</protein>
<dbReference type="Pfam" id="PF00642">
    <property type="entry name" value="zf-CCCH"/>
    <property type="match status" value="1"/>
</dbReference>
<dbReference type="Gene3D" id="6.20.400.10">
    <property type="match status" value="1"/>
</dbReference>
<evidence type="ECO:0000256" key="10">
    <source>
        <dbReference type="ARBA" id="ARBA00023054"/>
    </source>
</evidence>
<comment type="similarity">
    <text evidence="3">Belongs to the ZC3H15/TMA46 family.</text>
</comment>
<evidence type="ECO:0000256" key="1">
    <source>
        <dbReference type="ARBA" id="ARBA00004123"/>
    </source>
</evidence>
<evidence type="ECO:0000256" key="3">
    <source>
        <dbReference type="ARBA" id="ARBA00010043"/>
    </source>
</evidence>
<evidence type="ECO:0000259" key="14">
    <source>
        <dbReference type="PROSITE" id="PS50103"/>
    </source>
</evidence>
<comment type="subcellular location">
    <subcellularLocation>
        <location evidence="2">Cytoplasm</location>
    </subcellularLocation>
    <subcellularLocation>
        <location evidence="1">Nucleus</location>
    </subcellularLocation>
</comment>
<dbReference type="GO" id="GO:0003729">
    <property type="term" value="F:mRNA binding"/>
    <property type="evidence" value="ECO:0007669"/>
    <property type="project" value="TreeGrafter"/>
</dbReference>
<dbReference type="SUPFAM" id="SSF90229">
    <property type="entry name" value="CCCH zinc finger"/>
    <property type="match status" value="1"/>
</dbReference>
<dbReference type="PANTHER" id="PTHR12681">
    <property type="entry name" value="ZINC FINGER-CONTAINING PROTEIN P48ZNF"/>
    <property type="match status" value="1"/>
</dbReference>
<dbReference type="FunFam" id="4.10.1000.10:FF:000050">
    <property type="entry name" value="AGAP008634-PA"/>
    <property type="match status" value="1"/>
</dbReference>
<dbReference type="InterPro" id="IPR000571">
    <property type="entry name" value="Znf_CCCH"/>
</dbReference>